<keyword evidence="8" id="KW-1208">Phospholipid metabolism</keyword>
<comment type="similarity">
    <text evidence="2">Belongs to the diacylglycerol/lipid kinase family.</text>
</comment>
<dbReference type="EMBL" id="AP027729">
    <property type="protein sequence ID" value="BDZ43622.1"/>
    <property type="molecule type" value="Genomic_DNA"/>
</dbReference>
<feature type="compositionally biased region" description="Gly residues" evidence="9">
    <location>
        <begin position="60"/>
        <end position="70"/>
    </location>
</feature>
<name>A0ABM8G6C6_9CELL</name>
<sequence>MRLGVVVNPTAGGGRGLRTGREAIRLLDAAGHDVVNLSATTAAGALGNARSAVRHRSTGAGTGTGTGAGERGPVMSTPAPVGAPVAAPIDALVVVGGDGMVHLGVNAVAGTGVPLGIVATGSGNDSASVLGLPVRDVPASAVAIARGLEGGPRVVDAGHVRSADGRETWFCGALSAGLDAAINARANALTWPGGPARYVRAAASELRGFVPYGYRIVADDRVWESPGTLVAVANGPRIGGGIRIAPTAVIDDGLLDVVVAAPFGRLRVARIFPGLYRGRHLAVEGVQTFRARRVTIEPTTAGAPPPVAFADGETVGALPVTVEVRPGALHVLAPRSG</sequence>
<evidence type="ECO:0000256" key="8">
    <source>
        <dbReference type="ARBA" id="ARBA00023264"/>
    </source>
</evidence>
<feature type="domain" description="DAGKc" evidence="10">
    <location>
        <begin position="1"/>
        <end position="164"/>
    </location>
</feature>
<evidence type="ECO:0000259" key="10">
    <source>
        <dbReference type="PROSITE" id="PS50146"/>
    </source>
</evidence>
<evidence type="ECO:0000313" key="12">
    <source>
        <dbReference type="Proteomes" id="UP001321475"/>
    </source>
</evidence>
<dbReference type="InterPro" id="IPR016064">
    <property type="entry name" value="NAD/diacylglycerol_kinase_sf"/>
</dbReference>
<reference evidence="12" key="1">
    <citation type="journal article" date="2019" name="Int. J. Syst. Evol. Microbiol.">
        <title>The Global Catalogue of Microorganisms (GCM) 10K type strain sequencing project: providing services to taxonomists for standard genome sequencing and annotation.</title>
        <authorList>
            <consortium name="The Broad Institute Genomics Platform"/>
            <consortium name="The Broad Institute Genome Sequencing Center for Infectious Disease"/>
            <person name="Wu L."/>
            <person name="Ma J."/>
        </authorList>
    </citation>
    <scope>NUCLEOTIDE SEQUENCE [LARGE SCALE GENOMIC DNA]</scope>
    <source>
        <strain evidence="12">NBRC 108565</strain>
    </source>
</reference>
<keyword evidence="7" id="KW-0444">Lipid biosynthesis</keyword>
<dbReference type="InterPro" id="IPR017438">
    <property type="entry name" value="ATP-NAD_kinase_N"/>
</dbReference>
<evidence type="ECO:0000256" key="3">
    <source>
        <dbReference type="ARBA" id="ARBA00022679"/>
    </source>
</evidence>
<keyword evidence="7" id="KW-0594">Phospholipid biosynthesis</keyword>
<dbReference type="InterPro" id="IPR050187">
    <property type="entry name" value="Lipid_Phosphate_FormReg"/>
</dbReference>
<keyword evidence="12" id="KW-1185">Reference proteome</keyword>
<keyword evidence="7" id="KW-0443">Lipid metabolism</keyword>
<dbReference type="PANTHER" id="PTHR12358:SF54">
    <property type="entry name" value="SPHINGOSINE KINASE RELATED PROTEIN"/>
    <property type="match status" value="1"/>
</dbReference>
<gene>
    <name evidence="11" type="ORF">GCM10025865_29210</name>
</gene>
<dbReference type="Pfam" id="PF19279">
    <property type="entry name" value="YegS_C"/>
    <property type="match status" value="1"/>
</dbReference>
<dbReference type="Gene3D" id="2.60.200.40">
    <property type="match status" value="1"/>
</dbReference>
<evidence type="ECO:0000256" key="2">
    <source>
        <dbReference type="ARBA" id="ARBA00005983"/>
    </source>
</evidence>
<feature type="region of interest" description="Disordered" evidence="9">
    <location>
        <begin position="47"/>
        <end position="75"/>
    </location>
</feature>
<comment type="cofactor">
    <cofactor evidence="1">
        <name>Mg(2+)</name>
        <dbReference type="ChEBI" id="CHEBI:18420"/>
    </cofactor>
</comment>
<evidence type="ECO:0000256" key="4">
    <source>
        <dbReference type="ARBA" id="ARBA00022741"/>
    </source>
</evidence>
<evidence type="ECO:0000256" key="5">
    <source>
        <dbReference type="ARBA" id="ARBA00022777"/>
    </source>
</evidence>
<dbReference type="Proteomes" id="UP001321475">
    <property type="component" value="Chromosome"/>
</dbReference>
<keyword evidence="6" id="KW-0067">ATP-binding</keyword>
<evidence type="ECO:0000256" key="7">
    <source>
        <dbReference type="ARBA" id="ARBA00023209"/>
    </source>
</evidence>
<evidence type="ECO:0000256" key="1">
    <source>
        <dbReference type="ARBA" id="ARBA00001946"/>
    </source>
</evidence>
<dbReference type="SUPFAM" id="SSF111331">
    <property type="entry name" value="NAD kinase/diacylglycerol kinase-like"/>
    <property type="match status" value="1"/>
</dbReference>
<dbReference type="Gene3D" id="3.40.50.10330">
    <property type="entry name" value="Probable inorganic polyphosphate/atp-NAD kinase, domain 1"/>
    <property type="match status" value="1"/>
</dbReference>
<dbReference type="PANTHER" id="PTHR12358">
    <property type="entry name" value="SPHINGOSINE KINASE"/>
    <property type="match status" value="1"/>
</dbReference>
<evidence type="ECO:0000256" key="9">
    <source>
        <dbReference type="SAM" id="MobiDB-lite"/>
    </source>
</evidence>
<dbReference type="PROSITE" id="PS50146">
    <property type="entry name" value="DAGK"/>
    <property type="match status" value="1"/>
</dbReference>
<keyword evidence="5" id="KW-0418">Kinase</keyword>
<keyword evidence="3" id="KW-0808">Transferase</keyword>
<organism evidence="11 12">
    <name type="scientific">Paraoerskovia sediminicola</name>
    <dbReference type="NCBI Taxonomy" id="1138587"/>
    <lineage>
        <taxon>Bacteria</taxon>
        <taxon>Bacillati</taxon>
        <taxon>Actinomycetota</taxon>
        <taxon>Actinomycetes</taxon>
        <taxon>Micrococcales</taxon>
        <taxon>Cellulomonadaceae</taxon>
        <taxon>Paraoerskovia</taxon>
    </lineage>
</organism>
<dbReference type="RefSeq" id="WP_286217806.1">
    <property type="nucleotide sequence ID" value="NZ_AP027729.1"/>
</dbReference>
<dbReference type="Pfam" id="PF00781">
    <property type="entry name" value="DAGK_cat"/>
    <property type="match status" value="1"/>
</dbReference>
<dbReference type="InterPro" id="IPR001206">
    <property type="entry name" value="Diacylglycerol_kinase_cat_dom"/>
</dbReference>
<proteinExistence type="inferred from homology"/>
<accession>A0ABM8G6C6</accession>
<evidence type="ECO:0000313" key="11">
    <source>
        <dbReference type="EMBL" id="BDZ43622.1"/>
    </source>
</evidence>
<evidence type="ECO:0000256" key="6">
    <source>
        <dbReference type="ARBA" id="ARBA00022840"/>
    </source>
</evidence>
<dbReference type="InterPro" id="IPR045540">
    <property type="entry name" value="YegS/DAGK_C"/>
</dbReference>
<keyword evidence="4" id="KW-0547">Nucleotide-binding</keyword>
<protein>
    <recommendedName>
        <fullName evidence="10">DAGKc domain-containing protein</fullName>
    </recommendedName>
</protein>